<protein>
    <submittedName>
        <fullName evidence="7">Transmembrane protein 41 homolog</fullName>
    </submittedName>
</protein>
<accession>A0A8D8M5H4</accession>
<keyword evidence="3 6" id="KW-1133">Transmembrane helix</keyword>
<keyword evidence="2 6" id="KW-0812">Transmembrane</keyword>
<evidence type="ECO:0000313" key="7">
    <source>
        <dbReference type="EMBL" id="CAG6617041.1"/>
    </source>
</evidence>
<dbReference type="PANTHER" id="PTHR43220">
    <property type="match status" value="1"/>
</dbReference>
<dbReference type="GO" id="GO:0005789">
    <property type="term" value="C:endoplasmic reticulum membrane"/>
    <property type="evidence" value="ECO:0007669"/>
    <property type="project" value="TreeGrafter"/>
</dbReference>
<evidence type="ECO:0000256" key="6">
    <source>
        <dbReference type="SAM" id="Phobius"/>
    </source>
</evidence>
<dbReference type="PANTHER" id="PTHR43220:SF18">
    <property type="entry name" value="TRANSMEMBRANE PROTEIN 41B"/>
    <property type="match status" value="1"/>
</dbReference>
<dbReference type="EMBL" id="HBUF01037723">
    <property type="protein sequence ID" value="CAG6617041.1"/>
    <property type="molecule type" value="Transcribed_RNA"/>
</dbReference>
<comment type="similarity">
    <text evidence="5">Belongs to the TMEM41 family.</text>
</comment>
<comment type="subcellular location">
    <subcellularLocation>
        <location evidence="1">Membrane</location>
        <topology evidence="1">Multi-pass membrane protein</topology>
    </subcellularLocation>
</comment>
<feature type="transmembrane region" description="Helical" evidence="6">
    <location>
        <begin position="70"/>
        <end position="92"/>
    </location>
</feature>
<evidence type="ECO:0000256" key="1">
    <source>
        <dbReference type="ARBA" id="ARBA00004141"/>
    </source>
</evidence>
<dbReference type="GO" id="GO:0000045">
    <property type="term" value="P:autophagosome assembly"/>
    <property type="evidence" value="ECO:0007669"/>
    <property type="project" value="TreeGrafter"/>
</dbReference>
<feature type="transmembrane region" description="Helical" evidence="6">
    <location>
        <begin position="37"/>
        <end position="58"/>
    </location>
</feature>
<keyword evidence="4 6" id="KW-0472">Membrane</keyword>
<dbReference type="EMBL" id="HBUF01549710">
    <property type="protein sequence ID" value="CAG6758524.1"/>
    <property type="molecule type" value="Transcribed_RNA"/>
</dbReference>
<evidence type="ECO:0000256" key="2">
    <source>
        <dbReference type="ARBA" id="ARBA00022692"/>
    </source>
</evidence>
<evidence type="ECO:0000256" key="4">
    <source>
        <dbReference type="ARBA" id="ARBA00023136"/>
    </source>
</evidence>
<feature type="transmembrane region" description="Helical" evidence="6">
    <location>
        <begin position="6"/>
        <end position="25"/>
    </location>
</feature>
<reference evidence="7" key="1">
    <citation type="submission" date="2021-05" db="EMBL/GenBank/DDBJ databases">
        <authorList>
            <person name="Alioto T."/>
            <person name="Alioto T."/>
            <person name="Gomez Garrido J."/>
        </authorList>
    </citation>
    <scope>NUCLEOTIDE SEQUENCE</scope>
</reference>
<evidence type="ECO:0000256" key="5">
    <source>
        <dbReference type="ARBA" id="ARBA00025797"/>
    </source>
</evidence>
<proteinExistence type="inferred from homology"/>
<sequence>MLHWCFVTNTTCSVIFFSFLPNWFINIAAPVVDVPIMPFYFGTFIGVAPPSFVAIQAGKTLQQMSSTSGTWSWGSVALLAVFAVISLVPIFIKKRLREKFD</sequence>
<dbReference type="AlphaFoldDB" id="A0A8D8M5H4"/>
<dbReference type="InterPro" id="IPR045014">
    <property type="entry name" value="TM41A/B"/>
</dbReference>
<evidence type="ECO:0000256" key="3">
    <source>
        <dbReference type="ARBA" id="ARBA00022989"/>
    </source>
</evidence>
<organism evidence="7">
    <name type="scientific">Cacopsylla melanoneura</name>
    <dbReference type="NCBI Taxonomy" id="428564"/>
    <lineage>
        <taxon>Eukaryota</taxon>
        <taxon>Metazoa</taxon>
        <taxon>Ecdysozoa</taxon>
        <taxon>Arthropoda</taxon>
        <taxon>Hexapoda</taxon>
        <taxon>Insecta</taxon>
        <taxon>Pterygota</taxon>
        <taxon>Neoptera</taxon>
        <taxon>Paraneoptera</taxon>
        <taxon>Hemiptera</taxon>
        <taxon>Sternorrhyncha</taxon>
        <taxon>Psylloidea</taxon>
        <taxon>Psyllidae</taxon>
        <taxon>Psyllinae</taxon>
        <taxon>Cacopsylla</taxon>
    </lineage>
</organism>
<name>A0A8D8M5H4_9HEMI</name>